<feature type="domain" description="Potassium channel inwardly rectifying transmembrane" evidence="2">
    <location>
        <begin position="123"/>
        <end position="153"/>
    </location>
</feature>
<dbReference type="Proteomes" id="UP000821853">
    <property type="component" value="Unassembled WGS sequence"/>
</dbReference>
<gene>
    <name evidence="3" type="ORF">HPB48_000496</name>
</gene>
<accession>A0A9J6FH67</accession>
<evidence type="ECO:0000259" key="2">
    <source>
        <dbReference type="Pfam" id="PF01007"/>
    </source>
</evidence>
<comment type="caution">
    <text evidence="3">The sequence shown here is derived from an EMBL/GenBank/DDBJ whole genome shotgun (WGS) entry which is preliminary data.</text>
</comment>
<proteinExistence type="predicted"/>
<dbReference type="Pfam" id="PF01007">
    <property type="entry name" value="IRK"/>
    <property type="match status" value="1"/>
</dbReference>
<keyword evidence="4" id="KW-1185">Reference proteome</keyword>
<sequence length="156" mass="16919">MSAVKRIGRAVAEAARTGGAMKFVEMENGQAWQQLISRGHGVHASGGGVAGDSDYEAPSNQASASGESSTSSRRILTKHLSLNGFPRCADPSSNGANGAEDSPVVRYQKAKIIPSRVRKRVIFKNGSVNLSKEHVYKRSQRYLQDIFTTLVRARSW</sequence>
<reference evidence="3 4" key="1">
    <citation type="journal article" date="2020" name="Cell">
        <title>Large-Scale Comparative Analyses of Tick Genomes Elucidate Their Genetic Diversity and Vector Capacities.</title>
        <authorList>
            <consortium name="Tick Genome and Microbiome Consortium (TIGMIC)"/>
            <person name="Jia N."/>
            <person name="Wang J."/>
            <person name="Shi W."/>
            <person name="Du L."/>
            <person name="Sun Y."/>
            <person name="Zhan W."/>
            <person name="Jiang J.F."/>
            <person name="Wang Q."/>
            <person name="Zhang B."/>
            <person name="Ji P."/>
            <person name="Bell-Sakyi L."/>
            <person name="Cui X.M."/>
            <person name="Yuan T.T."/>
            <person name="Jiang B.G."/>
            <person name="Yang W.F."/>
            <person name="Lam T.T."/>
            <person name="Chang Q.C."/>
            <person name="Ding S.J."/>
            <person name="Wang X.J."/>
            <person name="Zhu J.G."/>
            <person name="Ruan X.D."/>
            <person name="Zhao L."/>
            <person name="Wei J.T."/>
            <person name="Ye R.Z."/>
            <person name="Que T.C."/>
            <person name="Du C.H."/>
            <person name="Zhou Y.H."/>
            <person name="Cheng J.X."/>
            <person name="Dai P.F."/>
            <person name="Guo W.B."/>
            <person name="Han X.H."/>
            <person name="Huang E.J."/>
            <person name="Li L.F."/>
            <person name="Wei W."/>
            <person name="Gao Y.C."/>
            <person name="Liu J.Z."/>
            <person name="Shao H.Z."/>
            <person name="Wang X."/>
            <person name="Wang C.C."/>
            <person name="Yang T.C."/>
            <person name="Huo Q.B."/>
            <person name="Li W."/>
            <person name="Chen H.Y."/>
            <person name="Chen S.E."/>
            <person name="Zhou L.G."/>
            <person name="Ni X.B."/>
            <person name="Tian J.H."/>
            <person name="Sheng Y."/>
            <person name="Liu T."/>
            <person name="Pan Y.S."/>
            <person name="Xia L.Y."/>
            <person name="Li J."/>
            <person name="Zhao F."/>
            <person name="Cao W.C."/>
        </authorList>
    </citation>
    <scope>NUCLEOTIDE SEQUENCE [LARGE SCALE GENOMIC DNA]</scope>
    <source>
        <strain evidence="3">HaeL-2018</strain>
    </source>
</reference>
<evidence type="ECO:0000313" key="3">
    <source>
        <dbReference type="EMBL" id="KAH9365694.1"/>
    </source>
</evidence>
<evidence type="ECO:0000313" key="4">
    <source>
        <dbReference type="Proteomes" id="UP000821853"/>
    </source>
</evidence>
<protein>
    <recommendedName>
        <fullName evidence="2">Potassium channel inwardly rectifying transmembrane domain-containing protein</fullName>
    </recommendedName>
</protein>
<evidence type="ECO:0000256" key="1">
    <source>
        <dbReference type="SAM" id="MobiDB-lite"/>
    </source>
</evidence>
<dbReference type="EMBL" id="JABSTR010000003">
    <property type="protein sequence ID" value="KAH9365694.1"/>
    <property type="molecule type" value="Genomic_DNA"/>
</dbReference>
<name>A0A9J6FH67_HAELO</name>
<dbReference type="Gene3D" id="1.10.287.70">
    <property type="match status" value="1"/>
</dbReference>
<feature type="region of interest" description="Disordered" evidence="1">
    <location>
        <begin position="42"/>
        <end position="73"/>
    </location>
</feature>
<dbReference type="VEuPathDB" id="VectorBase:HLOH_060823"/>
<feature type="compositionally biased region" description="Low complexity" evidence="1">
    <location>
        <begin position="59"/>
        <end position="72"/>
    </location>
</feature>
<dbReference type="InterPro" id="IPR040445">
    <property type="entry name" value="Kir_TM"/>
</dbReference>
<dbReference type="InterPro" id="IPR013518">
    <property type="entry name" value="K_chnl_inward-rec_Kir_cyto"/>
</dbReference>
<dbReference type="Gene3D" id="2.60.40.1400">
    <property type="entry name" value="G protein-activated inward rectifier potassium channel 1"/>
    <property type="match status" value="1"/>
</dbReference>
<organism evidence="3 4">
    <name type="scientific">Haemaphysalis longicornis</name>
    <name type="common">Bush tick</name>
    <dbReference type="NCBI Taxonomy" id="44386"/>
    <lineage>
        <taxon>Eukaryota</taxon>
        <taxon>Metazoa</taxon>
        <taxon>Ecdysozoa</taxon>
        <taxon>Arthropoda</taxon>
        <taxon>Chelicerata</taxon>
        <taxon>Arachnida</taxon>
        <taxon>Acari</taxon>
        <taxon>Parasitiformes</taxon>
        <taxon>Ixodida</taxon>
        <taxon>Ixodoidea</taxon>
        <taxon>Ixodidae</taxon>
        <taxon>Haemaphysalinae</taxon>
        <taxon>Haemaphysalis</taxon>
    </lineage>
</organism>
<dbReference type="AlphaFoldDB" id="A0A9J6FH67"/>